<reference evidence="1" key="1">
    <citation type="submission" date="2014-05" db="EMBL/GenBank/DDBJ databases">
        <authorList>
            <person name="Horn Fabian"/>
        </authorList>
    </citation>
    <scope>NUCLEOTIDE SEQUENCE</scope>
</reference>
<protein>
    <submittedName>
        <fullName evidence="1">Beta-ketoacyl synthase</fullName>
    </submittedName>
</protein>
<dbReference type="EMBL" id="LK022848">
    <property type="protein sequence ID" value="CDR03055.1"/>
    <property type="molecule type" value="Genomic_DNA"/>
</dbReference>
<dbReference type="AlphaFoldDB" id="A0A060ZKR3"/>
<dbReference type="HOGENOM" id="CLU_3384050_0_0_11"/>
<proteinExistence type="predicted"/>
<sequence length="33" mass="3396">MLTLPVQQTVEAVEAQAVVIGTLRRDEGGLGGS</sequence>
<evidence type="ECO:0000313" key="1">
    <source>
        <dbReference type="EMBL" id="CDR03055.1"/>
    </source>
</evidence>
<gene>
    <name evidence="1" type="ORF">SIRAN1041</name>
</gene>
<accession>A0A060ZKR3</accession>
<name>A0A060ZKR3_9ACTN</name>
<organism evidence="1">
    <name type="scientific">Streptomyces iranensis</name>
    <dbReference type="NCBI Taxonomy" id="576784"/>
    <lineage>
        <taxon>Bacteria</taxon>
        <taxon>Bacillati</taxon>
        <taxon>Actinomycetota</taxon>
        <taxon>Actinomycetes</taxon>
        <taxon>Kitasatosporales</taxon>
        <taxon>Streptomycetaceae</taxon>
        <taxon>Streptomyces</taxon>
        <taxon>Streptomyces violaceusniger group</taxon>
    </lineage>
</organism>